<accession>A0A0C9Y6Y9</accession>
<protein>
    <submittedName>
        <fullName evidence="2">Uncharacterized protein</fullName>
    </submittedName>
</protein>
<keyword evidence="1" id="KW-0732">Signal</keyword>
<dbReference type="STRING" id="1095629.A0A0C9Y6Y9"/>
<evidence type="ECO:0000313" key="3">
    <source>
        <dbReference type="Proteomes" id="UP000054477"/>
    </source>
</evidence>
<reference evidence="3" key="2">
    <citation type="submission" date="2015-01" db="EMBL/GenBank/DDBJ databases">
        <title>Evolutionary Origins and Diversification of the Mycorrhizal Mutualists.</title>
        <authorList>
            <consortium name="DOE Joint Genome Institute"/>
            <consortium name="Mycorrhizal Genomics Consortium"/>
            <person name="Kohler A."/>
            <person name="Kuo A."/>
            <person name="Nagy L.G."/>
            <person name="Floudas D."/>
            <person name="Copeland A."/>
            <person name="Barry K.W."/>
            <person name="Cichocki N."/>
            <person name="Veneault-Fourrey C."/>
            <person name="LaButti K."/>
            <person name="Lindquist E.A."/>
            <person name="Lipzen A."/>
            <person name="Lundell T."/>
            <person name="Morin E."/>
            <person name="Murat C."/>
            <person name="Riley R."/>
            <person name="Ohm R."/>
            <person name="Sun H."/>
            <person name="Tunlid A."/>
            <person name="Henrissat B."/>
            <person name="Grigoriev I.V."/>
            <person name="Hibbett D.S."/>
            <person name="Martin F."/>
        </authorList>
    </citation>
    <scope>NUCLEOTIDE SEQUENCE [LARGE SCALE GENOMIC DNA]</scope>
    <source>
        <strain evidence="3">LaAM-08-1</strain>
    </source>
</reference>
<gene>
    <name evidence="2" type="ORF">K443DRAFT_127192</name>
</gene>
<sequence>MHPLLIFVALAVNALPITEVLRAQGSVDYFDPRERGGSLLDNSAGLGEPLNVIISGKSSPQLLTPSGFLDYAQAIGFSDGCLGINSSGRQQANLGDGRGLVDEMGVFRQSFGIPGLGSCLEVLTGGNHFRVWKQDGPDANSGALFLAVSQEENLAHKHTIAPDGYNIGRCVFLLLPSMKGFIHFSDKFVEVAKSLKRYTTTIQDITNLLEPGSQGVNHGISQDGIVKLLTITVS</sequence>
<keyword evidence="3" id="KW-1185">Reference proteome</keyword>
<proteinExistence type="predicted"/>
<dbReference type="HOGENOM" id="CLU_061244_1_1_1"/>
<dbReference type="AlphaFoldDB" id="A0A0C9Y6Y9"/>
<organism evidence="2 3">
    <name type="scientific">Laccaria amethystina LaAM-08-1</name>
    <dbReference type="NCBI Taxonomy" id="1095629"/>
    <lineage>
        <taxon>Eukaryota</taxon>
        <taxon>Fungi</taxon>
        <taxon>Dikarya</taxon>
        <taxon>Basidiomycota</taxon>
        <taxon>Agaricomycotina</taxon>
        <taxon>Agaricomycetes</taxon>
        <taxon>Agaricomycetidae</taxon>
        <taxon>Agaricales</taxon>
        <taxon>Agaricineae</taxon>
        <taxon>Hydnangiaceae</taxon>
        <taxon>Laccaria</taxon>
    </lineage>
</organism>
<reference evidence="2 3" key="1">
    <citation type="submission" date="2014-04" db="EMBL/GenBank/DDBJ databases">
        <authorList>
            <consortium name="DOE Joint Genome Institute"/>
            <person name="Kuo A."/>
            <person name="Kohler A."/>
            <person name="Nagy L.G."/>
            <person name="Floudas D."/>
            <person name="Copeland A."/>
            <person name="Barry K.W."/>
            <person name="Cichocki N."/>
            <person name="Veneault-Fourrey C."/>
            <person name="LaButti K."/>
            <person name="Lindquist E.A."/>
            <person name="Lipzen A."/>
            <person name="Lundell T."/>
            <person name="Morin E."/>
            <person name="Murat C."/>
            <person name="Sun H."/>
            <person name="Tunlid A."/>
            <person name="Henrissat B."/>
            <person name="Grigoriev I.V."/>
            <person name="Hibbett D.S."/>
            <person name="Martin F."/>
            <person name="Nordberg H.P."/>
            <person name="Cantor M.N."/>
            <person name="Hua S.X."/>
        </authorList>
    </citation>
    <scope>NUCLEOTIDE SEQUENCE [LARGE SCALE GENOMIC DNA]</scope>
    <source>
        <strain evidence="2 3">LaAM-08-1</strain>
    </source>
</reference>
<feature type="signal peptide" evidence="1">
    <location>
        <begin position="1"/>
        <end position="16"/>
    </location>
</feature>
<dbReference type="Proteomes" id="UP000054477">
    <property type="component" value="Unassembled WGS sequence"/>
</dbReference>
<dbReference type="EMBL" id="KN838537">
    <property type="protein sequence ID" value="KIK09784.1"/>
    <property type="molecule type" value="Genomic_DNA"/>
</dbReference>
<dbReference type="OrthoDB" id="2310204at2759"/>
<evidence type="ECO:0000256" key="1">
    <source>
        <dbReference type="SAM" id="SignalP"/>
    </source>
</evidence>
<name>A0A0C9Y6Y9_9AGAR</name>
<evidence type="ECO:0000313" key="2">
    <source>
        <dbReference type="EMBL" id="KIK09784.1"/>
    </source>
</evidence>
<feature type="chain" id="PRO_5002206127" evidence="1">
    <location>
        <begin position="17"/>
        <end position="234"/>
    </location>
</feature>